<reference evidence="2" key="1">
    <citation type="submission" date="2022-10" db="EMBL/GenBank/DDBJ databases">
        <title>Genome assembly of Pristionchus species.</title>
        <authorList>
            <person name="Yoshida K."/>
            <person name="Sommer R.J."/>
        </authorList>
    </citation>
    <scope>NUCLEOTIDE SEQUENCE [LARGE SCALE GENOMIC DNA]</scope>
    <source>
        <strain evidence="2">RS5460</strain>
    </source>
</reference>
<proteinExistence type="predicted"/>
<evidence type="ECO:0000313" key="2">
    <source>
        <dbReference type="Proteomes" id="UP001328107"/>
    </source>
</evidence>
<gene>
    <name evidence="1" type="ORF">PMAYCL1PPCAC_19487</name>
</gene>
<dbReference type="Proteomes" id="UP001328107">
    <property type="component" value="Unassembled WGS sequence"/>
</dbReference>
<comment type="caution">
    <text evidence="1">The sequence shown here is derived from an EMBL/GenBank/DDBJ whole genome shotgun (WGS) entry which is preliminary data.</text>
</comment>
<dbReference type="AlphaFoldDB" id="A0AAN5CRL5"/>
<feature type="non-terminal residue" evidence="1">
    <location>
        <position position="273"/>
    </location>
</feature>
<dbReference type="PANTHER" id="PTHR22714">
    <property type="entry name" value="PROTEIN CBG02446-RELATED"/>
    <property type="match status" value="1"/>
</dbReference>
<organism evidence="1 2">
    <name type="scientific">Pristionchus mayeri</name>
    <dbReference type="NCBI Taxonomy" id="1317129"/>
    <lineage>
        <taxon>Eukaryota</taxon>
        <taxon>Metazoa</taxon>
        <taxon>Ecdysozoa</taxon>
        <taxon>Nematoda</taxon>
        <taxon>Chromadorea</taxon>
        <taxon>Rhabditida</taxon>
        <taxon>Rhabditina</taxon>
        <taxon>Diplogasteromorpha</taxon>
        <taxon>Diplogasteroidea</taxon>
        <taxon>Neodiplogasteridae</taxon>
        <taxon>Pristionchus</taxon>
    </lineage>
</organism>
<dbReference type="PANTHER" id="PTHR22714:SF2">
    <property type="entry name" value="IONOTROPIC GLUTAMATE RECEPTOR L-GLUTAMATE AND GLYCINE-BINDING DOMAIN-CONTAINING PROTEIN"/>
    <property type="match status" value="1"/>
</dbReference>
<dbReference type="InterPro" id="IPR040128">
    <property type="entry name" value="T25E4.2-like"/>
</dbReference>
<accession>A0AAN5CRL5</accession>
<protein>
    <submittedName>
        <fullName evidence="1">Uncharacterized protein</fullName>
    </submittedName>
</protein>
<name>A0AAN5CRL5_9BILA</name>
<dbReference type="Gene3D" id="3.40.190.10">
    <property type="entry name" value="Periplasmic binding protein-like II"/>
    <property type="match status" value="2"/>
</dbReference>
<dbReference type="SUPFAM" id="SSF53850">
    <property type="entry name" value="Periplasmic binding protein-like II"/>
    <property type="match status" value="1"/>
</dbReference>
<dbReference type="EMBL" id="BTRK01000004">
    <property type="protein sequence ID" value="GMR49292.1"/>
    <property type="molecule type" value="Genomic_DNA"/>
</dbReference>
<evidence type="ECO:0000313" key="1">
    <source>
        <dbReference type="EMBL" id="GMR49292.1"/>
    </source>
</evidence>
<sequence>MSVTAIGSRSYKHYHRLWEGCNLMSCDRAGVNVDYFTLIVRAAGLTAVPYSREINDDDEYLDMLGNGTADVGWALRRQDPALLDKIFFTLPVTGVTYGYVTNEDQTKIRDVLDKIEFQGYRALIWPKYRLQLYCRAEECARWKILKETRTVMAPDTSELYFAKLAEHSNAIGFASIGNELLRGDVIVYNRRAQQLFITDHHLTKQPFSFTISKKRRDLLEAFNRAIALTASIYPRIMARYIPPYGVYSRQVKDMVVTPLSLSSFDAIWQFFTI</sequence>
<keyword evidence="2" id="KW-1185">Reference proteome</keyword>